<sequence length="94" mass="11194">MSDVEEVIKKIDECIQELDRYKYFSSEAWTAIDYLGKVKNMLRNLNKENVQQILGIVNEMIRQGQPYSSFIPRTIENLKFIREWLEKKIPELPS</sequence>
<reference evidence="1" key="1">
    <citation type="journal article" date="2020" name="mSystems">
        <title>Genome- and Community-Level Interaction Insights into Carbon Utilization and Element Cycling Functions of Hydrothermarchaeota in Hydrothermal Sediment.</title>
        <authorList>
            <person name="Zhou Z."/>
            <person name="Liu Y."/>
            <person name="Xu W."/>
            <person name="Pan J."/>
            <person name="Luo Z.H."/>
            <person name="Li M."/>
        </authorList>
    </citation>
    <scope>NUCLEOTIDE SEQUENCE [LARGE SCALE GENOMIC DNA]</scope>
    <source>
        <strain evidence="1">SpSt-125</strain>
    </source>
</reference>
<protein>
    <submittedName>
        <fullName evidence="1">Uncharacterized protein</fullName>
    </submittedName>
</protein>
<evidence type="ECO:0000313" key="1">
    <source>
        <dbReference type="EMBL" id="HEM67405.1"/>
    </source>
</evidence>
<name>A0A7J2U4S8_9CREN</name>
<organism evidence="1">
    <name type="scientific">Ignisphaera aggregans</name>
    <dbReference type="NCBI Taxonomy" id="334771"/>
    <lineage>
        <taxon>Archaea</taxon>
        <taxon>Thermoproteota</taxon>
        <taxon>Thermoprotei</taxon>
        <taxon>Desulfurococcales</taxon>
        <taxon>Desulfurococcaceae</taxon>
        <taxon>Ignisphaera</taxon>
    </lineage>
</organism>
<dbReference type="AlphaFoldDB" id="A0A7J2U4S8"/>
<proteinExistence type="predicted"/>
<comment type="caution">
    <text evidence="1">The sequence shown here is derived from an EMBL/GenBank/DDBJ whole genome shotgun (WGS) entry which is preliminary data.</text>
</comment>
<accession>A0A7J2U4S8</accession>
<dbReference type="EMBL" id="DSEU01000050">
    <property type="protein sequence ID" value="HEM67405.1"/>
    <property type="molecule type" value="Genomic_DNA"/>
</dbReference>
<gene>
    <name evidence="1" type="ORF">ENO26_07575</name>
</gene>